<accession>X1J0J6</accession>
<evidence type="ECO:0000313" key="1">
    <source>
        <dbReference type="EMBL" id="GAH75010.1"/>
    </source>
</evidence>
<protein>
    <submittedName>
        <fullName evidence="1">Uncharacterized protein</fullName>
    </submittedName>
</protein>
<feature type="non-terminal residue" evidence="1">
    <location>
        <position position="1"/>
    </location>
</feature>
<organism evidence="1">
    <name type="scientific">marine sediment metagenome</name>
    <dbReference type="NCBI Taxonomy" id="412755"/>
    <lineage>
        <taxon>unclassified sequences</taxon>
        <taxon>metagenomes</taxon>
        <taxon>ecological metagenomes</taxon>
    </lineage>
</organism>
<sequence>LSKEAHRYGIGVESVAESYLRACEIVILIILQNRKAKI</sequence>
<reference evidence="1" key="1">
    <citation type="journal article" date="2014" name="Front. Microbiol.">
        <title>High frequency of phylogenetically diverse reductive dehalogenase-homologous genes in deep subseafloor sedimentary metagenomes.</title>
        <authorList>
            <person name="Kawai M."/>
            <person name="Futagami T."/>
            <person name="Toyoda A."/>
            <person name="Takaki Y."/>
            <person name="Nishi S."/>
            <person name="Hori S."/>
            <person name="Arai W."/>
            <person name="Tsubouchi T."/>
            <person name="Morono Y."/>
            <person name="Uchiyama I."/>
            <person name="Ito T."/>
            <person name="Fujiyama A."/>
            <person name="Inagaki F."/>
            <person name="Takami H."/>
        </authorList>
    </citation>
    <scope>NUCLEOTIDE SEQUENCE</scope>
    <source>
        <strain evidence="1">Expedition CK06-06</strain>
    </source>
</reference>
<proteinExistence type="predicted"/>
<name>X1J0J6_9ZZZZ</name>
<comment type="caution">
    <text evidence="1">The sequence shown here is derived from an EMBL/GenBank/DDBJ whole genome shotgun (WGS) entry which is preliminary data.</text>
</comment>
<dbReference type="AlphaFoldDB" id="X1J0J6"/>
<dbReference type="EMBL" id="BARU01028851">
    <property type="protein sequence ID" value="GAH75010.1"/>
    <property type="molecule type" value="Genomic_DNA"/>
</dbReference>
<gene>
    <name evidence="1" type="ORF">S03H2_46001</name>
</gene>